<evidence type="ECO:0000313" key="1">
    <source>
        <dbReference type="EMBL" id="KAK4431150.1"/>
    </source>
</evidence>
<sequence length="113" mass="12914">MLGRTLTMWSFPAPLPGWCGHSQACERRLSRDGRTMGWAGYMRLIGRWTHWTLHCFWPPAGAYGRSATCSYLKGSSPRCTRWWRSLRDNSLILRSGPCMNLAKGVFPYCISLV</sequence>
<reference evidence="1" key="1">
    <citation type="submission" date="2020-06" db="EMBL/GenBank/DDBJ databases">
        <authorList>
            <person name="Li T."/>
            <person name="Hu X."/>
            <person name="Zhang T."/>
            <person name="Song X."/>
            <person name="Zhang H."/>
            <person name="Dai N."/>
            <person name="Sheng W."/>
            <person name="Hou X."/>
            <person name="Wei L."/>
        </authorList>
    </citation>
    <scope>NUCLEOTIDE SEQUENCE</scope>
    <source>
        <strain evidence="1">3651</strain>
        <tissue evidence="1">Leaf</tissue>
    </source>
</reference>
<proteinExistence type="predicted"/>
<gene>
    <name evidence="1" type="ORF">Salat_0877100</name>
</gene>
<protein>
    <submittedName>
        <fullName evidence="1">Uncharacterized protein</fullName>
    </submittedName>
</protein>
<keyword evidence="2" id="KW-1185">Reference proteome</keyword>
<comment type="caution">
    <text evidence="1">The sequence shown here is derived from an EMBL/GenBank/DDBJ whole genome shotgun (WGS) entry which is preliminary data.</text>
</comment>
<dbReference type="EMBL" id="JACGWO010000003">
    <property type="protein sequence ID" value="KAK4431150.1"/>
    <property type="molecule type" value="Genomic_DNA"/>
</dbReference>
<evidence type="ECO:0000313" key="2">
    <source>
        <dbReference type="Proteomes" id="UP001293254"/>
    </source>
</evidence>
<organism evidence="1 2">
    <name type="scientific">Sesamum alatum</name>
    <dbReference type="NCBI Taxonomy" id="300844"/>
    <lineage>
        <taxon>Eukaryota</taxon>
        <taxon>Viridiplantae</taxon>
        <taxon>Streptophyta</taxon>
        <taxon>Embryophyta</taxon>
        <taxon>Tracheophyta</taxon>
        <taxon>Spermatophyta</taxon>
        <taxon>Magnoliopsida</taxon>
        <taxon>eudicotyledons</taxon>
        <taxon>Gunneridae</taxon>
        <taxon>Pentapetalae</taxon>
        <taxon>asterids</taxon>
        <taxon>lamiids</taxon>
        <taxon>Lamiales</taxon>
        <taxon>Pedaliaceae</taxon>
        <taxon>Sesamum</taxon>
    </lineage>
</organism>
<dbReference type="AlphaFoldDB" id="A0AAE2CQU4"/>
<reference evidence="1" key="2">
    <citation type="journal article" date="2024" name="Plant">
        <title>Genomic evolution and insights into agronomic trait innovations of Sesamum species.</title>
        <authorList>
            <person name="Miao H."/>
            <person name="Wang L."/>
            <person name="Qu L."/>
            <person name="Liu H."/>
            <person name="Sun Y."/>
            <person name="Le M."/>
            <person name="Wang Q."/>
            <person name="Wei S."/>
            <person name="Zheng Y."/>
            <person name="Lin W."/>
            <person name="Duan Y."/>
            <person name="Cao H."/>
            <person name="Xiong S."/>
            <person name="Wang X."/>
            <person name="Wei L."/>
            <person name="Li C."/>
            <person name="Ma Q."/>
            <person name="Ju M."/>
            <person name="Zhao R."/>
            <person name="Li G."/>
            <person name="Mu C."/>
            <person name="Tian Q."/>
            <person name="Mei H."/>
            <person name="Zhang T."/>
            <person name="Gao T."/>
            <person name="Zhang H."/>
        </authorList>
    </citation>
    <scope>NUCLEOTIDE SEQUENCE</scope>
    <source>
        <strain evidence="1">3651</strain>
    </source>
</reference>
<name>A0AAE2CQU4_9LAMI</name>
<accession>A0AAE2CQU4</accession>
<dbReference type="Proteomes" id="UP001293254">
    <property type="component" value="Unassembled WGS sequence"/>
</dbReference>